<organism evidence="3">
    <name type="scientific">Spongospora subterranea</name>
    <dbReference type="NCBI Taxonomy" id="70186"/>
    <lineage>
        <taxon>Eukaryota</taxon>
        <taxon>Sar</taxon>
        <taxon>Rhizaria</taxon>
        <taxon>Endomyxa</taxon>
        <taxon>Phytomyxea</taxon>
        <taxon>Plasmodiophorida</taxon>
        <taxon>Plasmodiophoridae</taxon>
        <taxon>Spongospora</taxon>
    </lineage>
</organism>
<reference evidence="3" key="1">
    <citation type="submission" date="2015-04" db="EMBL/GenBank/DDBJ databases">
        <title>The genome sequence of the plant pathogenic Rhizarian Plasmodiophora brassicae reveals insights in its biotrophic life cycle and the origin of chitin synthesis.</title>
        <authorList>
            <person name="Schwelm A."/>
            <person name="Fogelqvist J."/>
            <person name="Knaust A."/>
            <person name="Julke S."/>
            <person name="Lilja T."/>
            <person name="Dhandapani V."/>
            <person name="Bonilla-Rosso G."/>
            <person name="Karlsson M."/>
            <person name="Shevchenko A."/>
            <person name="Choi S.R."/>
            <person name="Kim H.G."/>
            <person name="Park J.Y."/>
            <person name="Lim Y.P."/>
            <person name="Ludwig-Muller J."/>
            <person name="Dixelius C."/>
        </authorList>
    </citation>
    <scope>NUCLEOTIDE SEQUENCE</scope>
    <source>
        <tissue evidence="3">Potato root galls</tissue>
    </source>
</reference>
<dbReference type="GO" id="GO:0060271">
    <property type="term" value="P:cilium assembly"/>
    <property type="evidence" value="ECO:0007669"/>
    <property type="project" value="TreeGrafter"/>
</dbReference>
<protein>
    <submittedName>
        <fullName evidence="3">Uncharacterized protein</fullName>
    </submittedName>
</protein>
<feature type="region of interest" description="Disordered" evidence="2">
    <location>
        <begin position="76"/>
        <end position="112"/>
    </location>
</feature>
<dbReference type="EMBL" id="HACM01002487">
    <property type="protein sequence ID" value="CRZ02929.1"/>
    <property type="molecule type" value="Transcribed_RNA"/>
</dbReference>
<proteinExistence type="predicted"/>
<dbReference type="PANTHER" id="PTHR18950:SF0">
    <property type="entry name" value="PROGESTERONE IMMUNOMODULATORY BINDING FACTOR 1"/>
    <property type="match status" value="1"/>
</dbReference>
<feature type="coiled-coil region" evidence="1">
    <location>
        <begin position="583"/>
        <end position="659"/>
    </location>
</feature>
<name>A0A0H5R4F5_9EUKA</name>
<feature type="coiled-coil region" evidence="1">
    <location>
        <begin position="357"/>
        <end position="384"/>
    </location>
</feature>
<feature type="compositionally biased region" description="Acidic residues" evidence="2">
    <location>
        <begin position="76"/>
        <end position="86"/>
    </location>
</feature>
<keyword evidence="1" id="KW-0175">Coiled coil</keyword>
<feature type="region of interest" description="Disordered" evidence="2">
    <location>
        <begin position="659"/>
        <end position="688"/>
    </location>
</feature>
<dbReference type="PANTHER" id="PTHR18950">
    <property type="entry name" value="PROGESTERONE-INDUCED BLOCKING FACTOR 1"/>
    <property type="match status" value="1"/>
</dbReference>
<feature type="non-terminal residue" evidence="3">
    <location>
        <position position="1"/>
    </location>
</feature>
<feature type="coiled-coil region" evidence="1">
    <location>
        <begin position="242"/>
        <end position="307"/>
    </location>
</feature>
<evidence type="ECO:0000313" key="3">
    <source>
        <dbReference type="EMBL" id="CRZ02929.1"/>
    </source>
</evidence>
<dbReference type="GO" id="GO:0005815">
    <property type="term" value="C:microtubule organizing center"/>
    <property type="evidence" value="ECO:0007669"/>
    <property type="project" value="TreeGrafter"/>
</dbReference>
<accession>A0A0H5R4F5</accession>
<dbReference type="InterPro" id="IPR026205">
    <property type="entry name" value="PIBF1"/>
</dbReference>
<feature type="compositionally biased region" description="Polar residues" evidence="2">
    <location>
        <begin position="92"/>
        <end position="103"/>
    </location>
</feature>
<evidence type="ECO:0000256" key="1">
    <source>
        <dbReference type="SAM" id="Coils"/>
    </source>
</evidence>
<evidence type="ECO:0000256" key="2">
    <source>
        <dbReference type="SAM" id="MobiDB-lite"/>
    </source>
</evidence>
<dbReference type="AlphaFoldDB" id="A0A0H5R4F5"/>
<sequence>LYYHYPVCRLILVRPWSLPWRTQLATSVGPAILPIAMTVTAQATRMSTTDIADLIERYNIQSVTLEDFKLLDESESSESYDDDDAQSEASRSRSTTVQSLQRQIDTERRQHQHHILRIQHDANKSRGAANKRIEELQKLVDDMKNAFPKDHFNLHALKQSLQDIAITEETYLEAKSVPEPQRSLRQIVILQVYGRFESIQLRLRTLISELDSSNQARDDALSENRRLSLQLNNLEKFSTERNEEAMTEIECLQNRNRKLSEDYKELHQCLDANKLQMSHVENIQASNEALNKDCARLKKELDAMNIQIPVLVDDLDSAHKTLSEKEQAVELLKLDKLYLEREVVACKEASARKDAIHDTSKQKVQRLKEKAKRLEDQIESLKNGWKTQYEQRISSELSRLQAQSDKELGDIRVQQKQAYERELTCLREHRDTACTERDRLQTKYDESRNAYDKLRGEFQTCQNLLETQIQDLRAELKVKVFEFERLSISSEESLATHRKMRQMLDKTAEENEIFRKQYYNLRFETDQCQRDLQIVNANLKERLTVYEQLDDRLNLEEECSLNEKGLLRNRFAASQLTKKTLEITGLNLKLEEASKKLATAETSLEEYRVQLKYVQQPYSVLMDAIKDREEQLRQAKKLIEQMKWQIQALQMEHETLSKLHQERETSPSILSKRNDREHDAGNIFPTKHGANNNQLPMWCQKLRQHNTKYKLYEGV</sequence>